<comment type="caution">
    <text evidence="2">The sequence shown here is derived from an EMBL/GenBank/DDBJ whole genome shotgun (WGS) entry which is preliminary data.</text>
</comment>
<accession>A0ABR0BEF2</accession>
<keyword evidence="3" id="KW-1185">Reference proteome</keyword>
<reference evidence="2 3" key="1">
    <citation type="journal article" date="2024" name="Microbiol. Resour. Announc.">
        <title>Genome annotations for the ascomycete fungi Trichoderma harzianum, Trichoderma aggressivum, and Purpureocillium lilacinum.</title>
        <authorList>
            <person name="Beijen E.P.W."/>
            <person name="Ohm R.A."/>
        </authorList>
    </citation>
    <scope>NUCLEOTIDE SEQUENCE [LARGE SCALE GENOMIC DNA]</scope>
    <source>
        <strain evidence="2 3">CBS 150709</strain>
    </source>
</reference>
<feature type="region of interest" description="Disordered" evidence="1">
    <location>
        <begin position="320"/>
        <end position="341"/>
    </location>
</feature>
<evidence type="ECO:0000256" key="1">
    <source>
        <dbReference type="SAM" id="MobiDB-lite"/>
    </source>
</evidence>
<protein>
    <recommendedName>
        <fullName evidence="4">Fungal N-terminal domain-containing protein</fullName>
    </recommendedName>
</protein>
<dbReference type="EMBL" id="JAWRVI010000194">
    <property type="protein sequence ID" value="KAK4072644.1"/>
    <property type="molecule type" value="Genomic_DNA"/>
</dbReference>
<feature type="compositionally biased region" description="Polar residues" evidence="1">
    <location>
        <begin position="223"/>
        <end position="247"/>
    </location>
</feature>
<evidence type="ECO:0000313" key="2">
    <source>
        <dbReference type="EMBL" id="KAK4072644.1"/>
    </source>
</evidence>
<evidence type="ECO:0000313" key="3">
    <source>
        <dbReference type="Proteomes" id="UP001287286"/>
    </source>
</evidence>
<gene>
    <name evidence="2" type="ORF">Purlil1_13288</name>
</gene>
<feature type="region of interest" description="Disordered" evidence="1">
    <location>
        <begin position="223"/>
        <end position="272"/>
    </location>
</feature>
<proteinExistence type="predicted"/>
<sequence length="406" mass="44011">MTGIEGVAAIAALTDLGIKVAAGLHSLAKGIGAAGQEARNIALDVEVYTQTMEAIKDVIEHQNGAAANIMDVIGRIVSICETIFGTYNAIQENLAPLLERFKDSQQKLDQIGLRFTWYFRTKAKVLACRVALKRQFDLLAPLLTALSIDQNSNTTQNNNHYIQNINLVVMENGVARVESLHRSYGSRLQQLTSTGQMHQALPLPLNEYTAGVAWPVDTTTAQDLQESGNESGENETQTSTTGATSNGRAALTRYHQPDDNGDHLSPEEAEDISQEVEETIDNGLEMLSDDNVTDIIRGTYSTEELFIRLMRHILAGLRATDTSPGSAVQSSPNDASGTSTPRENIIGNLSPLVLSTPTAQAPTAPRLSPSANEPISLILPDGSRYRVLYDAAKTESVSRFPIRLQL</sequence>
<organism evidence="2 3">
    <name type="scientific">Purpureocillium lilacinum</name>
    <name type="common">Paecilomyces lilacinus</name>
    <dbReference type="NCBI Taxonomy" id="33203"/>
    <lineage>
        <taxon>Eukaryota</taxon>
        <taxon>Fungi</taxon>
        <taxon>Dikarya</taxon>
        <taxon>Ascomycota</taxon>
        <taxon>Pezizomycotina</taxon>
        <taxon>Sordariomycetes</taxon>
        <taxon>Hypocreomycetidae</taxon>
        <taxon>Hypocreales</taxon>
        <taxon>Ophiocordycipitaceae</taxon>
        <taxon>Purpureocillium</taxon>
    </lineage>
</organism>
<evidence type="ECO:0008006" key="4">
    <source>
        <dbReference type="Google" id="ProtNLM"/>
    </source>
</evidence>
<name>A0ABR0BEF2_PURLI</name>
<feature type="compositionally biased region" description="Basic and acidic residues" evidence="1">
    <location>
        <begin position="255"/>
        <end position="266"/>
    </location>
</feature>
<dbReference type="Proteomes" id="UP001287286">
    <property type="component" value="Unassembled WGS sequence"/>
</dbReference>